<evidence type="ECO:0008006" key="3">
    <source>
        <dbReference type="Google" id="ProtNLM"/>
    </source>
</evidence>
<dbReference type="FunFam" id="2.30.29.30:FF:000362">
    <property type="entry name" value="Uncharacterized protein, isoform B"/>
    <property type="match status" value="1"/>
</dbReference>
<dbReference type="VEuPathDB" id="VectorBase:MDOMA2_019114"/>
<dbReference type="VEuPathDB" id="VectorBase:MDOA009882"/>
<sequence length="302" mass="33441">MDPMYIYTDLCFLDHTRNPPSEIYYEIMSYMNTRRRLGSVSDSVPPSESSEGTNSSENNDMIMNAEWSHGSQSSGCGGGGGGVSAAANSLYSEGDTDTLSTDTASNNILSDYERGQVESFFGGLGTEIFVSSALANLYEGTGKDNDWHLIFTGIPVILYDKGSARARSIPRVTLVLAERGSCFALWSDRIDNLSNYRVAGPSFHTMCLSTNHQQMIGFSFDSSEAARELWLHMERLISDPENIALSMPGRKKPKQKRIKHAPLPPKAQISHPCQFHHVTSVTKEDTDRYYSMQAFAPMTSHH</sequence>
<dbReference type="GO" id="GO:0003700">
    <property type="term" value="F:DNA-binding transcription factor activity"/>
    <property type="evidence" value="ECO:0007669"/>
    <property type="project" value="InterPro"/>
</dbReference>
<proteinExistence type="predicted"/>
<evidence type="ECO:0000256" key="1">
    <source>
        <dbReference type="SAM" id="MobiDB-lite"/>
    </source>
</evidence>
<dbReference type="GO" id="GO:0006357">
    <property type="term" value="P:regulation of transcription by RNA polymerase II"/>
    <property type="evidence" value="ECO:0007669"/>
    <property type="project" value="InterPro"/>
</dbReference>
<dbReference type="AlphaFoldDB" id="A0A1I8MZ39"/>
<dbReference type="EnsemblMetazoa" id="MDOA009882-RA">
    <property type="protein sequence ID" value="MDOA009882-PA"/>
    <property type="gene ID" value="MDOA009882"/>
</dbReference>
<dbReference type="InterPro" id="IPR011993">
    <property type="entry name" value="PH-like_dom_sf"/>
</dbReference>
<dbReference type="KEGG" id="mde:105262100"/>
<dbReference type="eggNOG" id="ENOG502RZUF">
    <property type="taxonomic scope" value="Eukaryota"/>
</dbReference>
<organism evidence="2">
    <name type="scientific">Musca domestica</name>
    <name type="common">House fly</name>
    <dbReference type="NCBI Taxonomy" id="7370"/>
    <lineage>
        <taxon>Eukaryota</taxon>
        <taxon>Metazoa</taxon>
        <taxon>Ecdysozoa</taxon>
        <taxon>Arthropoda</taxon>
        <taxon>Hexapoda</taxon>
        <taxon>Insecta</taxon>
        <taxon>Pterygota</taxon>
        <taxon>Neoptera</taxon>
        <taxon>Endopterygota</taxon>
        <taxon>Diptera</taxon>
        <taxon>Brachycera</taxon>
        <taxon>Muscomorpha</taxon>
        <taxon>Muscoidea</taxon>
        <taxon>Muscidae</taxon>
        <taxon>Musca</taxon>
    </lineage>
</organism>
<evidence type="ECO:0000313" key="2">
    <source>
        <dbReference type="EnsemblMetazoa" id="MDOA009882-PA"/>
    </source>
</evidence>
<gene>
    <name evidence="2" type="primary">101899417</name>
</gene>
<dbReference type="Gene3D" id="2.30.29.30">
    <property type="entry name" value="Pleckstrin-homology domain (PH domain)/Phosphotyrosine-binding domain (PTB)"/>
    <property type="match status" value="1"/>
</dbReference>
<dbReference type="PANTHER" id="PTHR20338">
    <property type="entry name" value="NUCLEAR RESPIRATORY FACTOR 1"/>
    <property type="match status" value="1"/>
</dbReference>
<feature type="region of interest" description="Disordered" evidence="1">
    <location>
        <begin position="38"/>
        <end position="59"/>
    </location>
</feature>
<dbReference type="RefSeq" id="XP_005184179.3">
    <property type="nucleotide sequence ID" value="XM_005184122.4"/>
</dbReference>
<dbReference type="InterPro" id="IPR039142">
    <property type="entry name" value="NRF1/Ewg"/>
</dbReference>
<protein>
    <recommendedName>
        <fullName evidence="3">WH1 domain-containing protein</fullName>
    </recommendedName>
</protein>
<name>A0A1I8MZ39_MUSDO</name>
<accession>A0A1I8MZ39</accession>
<dbReference type="STRING" id="7370.A0A1I8MZ39"/>
<reference evidence="2" key="1">
    <citation type="submission" date="2020-05" db="UniProtKB">
        <authorList>
            <consortium name="EnsemblMetazoa"/>
        </authorList>
    </citation>
    <scope>IDENTIFICATION</scope>
    <source>
        <strain evidence="2">Aabys</strain>
    </source>
</reference>